<dbReference type="PANTHER" id="PTHR16007">
    <property type="entry name" value="EPIDIDYMAL MEMBRANE PROTEIN E9-RELATED"/>
    <property type="match status" value="1"/>
</dbReference>
<keyword evidence="3 7" id="KW-0812">Transmembrane</keyword>
<keyword evidence="4 7" id="KW-1133">Transmembrane helix</keyword>
<sequence length="280" mass="32045">MANFGGHAIPGTFFLLYGFWLIVKHVLFHYWRTTQPKRRQNIPPFAKRMGYIEGGLQIFASFVGIMVEQFVVDGPHARLYNRENSSWVKLMNWQHCTMYLFFGITGIALVASTASRRVALGFDRLTLSLALFVEGFLFYYHVHNRPHLDAHIHTLLLVAVFGGSASIMLEVFLRDNIILELFGACLFILQGTWFYQIGFVLFPPSGPEWDLELHENIMFVTMCFCWHLAVALLLVACTSSVVWFTLEKFSKKGQDVEIGMRNTSSKANCQKALLEESDEE</sequence>
<dbReference type="OMA" id="APEWDQK"/>
<evidence type="ECO:0000256" key="2">
    <source>
        <dbReference type="ARBA" id="ARBA00006948"/>
    </source>
</evidence>
<evidence type="ECO:0000256" key="3">
    <source>
        <dbReference type="ARBA" id="ARBA00022692"/>
    </source>
</evidence>
<organism evidence="8 9">
    <name type="scientific">Echeneis naucrates</name>
    <name type="common">Live sharksucker</name>
    <dbReference type="NCBI Taxonomy" id="173247"/>
    <lineage>
        <taxon>Eukaryota</taxon>
        <taxon>Metazoa</taxon>
        <taxon>Chordata</taxon>
        <taxon>Craniata</taxon>
        <taxon>Vertebrata</taxon>
        <taxon>Euteleostomi</taxon>
        <taxon>Actinopterygii</taxon>
        <taxon>Neopterygii</taxon>
        <taxon>Teleostei</taxon>
        <taxon>Neoteleostei</taxon>
        <taxon>Acanthomorphata</taxon>
        <taxon>Carangaria</taxon>
        <taxon>Carangiformes</taxon>
        <taxon>Echeneidae</taxon>
        <taxon>Echeneis</taxon>
    </lineage>
</organism>
<accession>A0A665UTJ1</accession>
<keyword evidence="5 7" id="KW-0472">Membrane</keyword>
<protein>
    <recommendedName>
        <fullName evidence="6">Transmembrane protein 45B</fullName>
    </recommendedName>
</protein>
<dbReference type="RefSeq" id="XP_029376088.1">
    <property type="nucleotide sequence ID" value="XM_029520228.1"/>
</dbReference>
<feature type="transmembrane region" description="Helical" evidence="7">
    <location>
        <begin position="125"/>
        <end position="142"/>
    </location>
</feature>
<feature type="transmembrane region" description="Helical" evidence="7">
    <location>
        <begin position="178"/>
        <end position="197"/>
    </location>
</feature>
<dbReference type="Pfam" id="PF04819">
    <property type="entry name" value="DUF716"/>
    <property type="match status" value="1"/>
</dbReference>
<evidence type="ECO:0000256" key="4">
    <source>
        <dbReference type="ARBA" id="ARBA00022989"/>
    </source>
</evidence>
<feature type="transmembrane region" description="Helical" evidence="7">
    <location>
        <begin position="217"/>
        <end position="244"/>
    </location>
</feature>
<evidence type="ECO:0000313" key="9">
    <source>
        <dbReference type="Proteomes" id="UP000472264"/>
    </source>
</evidence>
<feature type="transmembrane region" description="Helical" evidence="7">
    <location>
        <begin position="92"/>
        <end position="113"/>
    </location>
</feature>
<keyword evidence="9" id="KW-1185">Reference proteome</keyword>
<evidence type="ECO:0000256" key="6">
    <source>
        <dbReference type="ARBA" id="ARBA00039264"/>
    </source>
</evidence>
<gene>
    <name evidence="8" type="primary">tmem45b</name>
</gene>
<dbReference type="GO" id="GO:0016020">
    <property type="term" value="C:membrane"/>
    <property type="evidence" value="ECO:0007669"/>
    <property type="project" value="UniProtKB-SubCell"/>
</dbReference>
<evidence type="ECO:0000256" key="1">
    <source>
        <dbReference type="ARBA" id="ARBA00004141"/>
    </source>
</evidence>
<proteinExistence type="inferred from homology"/>
<reference evidence="8" key="1">
    <citation type="submission" date="2021-04" db="EMBL/GenBank/DDBJ databases">
        <authorList>
            <consortium name="Wellcome Sanger Institute Data Sharing"/>
        </authorList>
    </citation>
    <scope>NUCLEOTIDE SEQUENCE [LARGE SCALE GENOMIC DNA]</scope>
</reference>
<feature type="transmembrane region" description="Helical" evidence="7">
    <location>
        <begin position="154"/>
        <end position="173"/>
    </location>
</feature>
<reference evidence="8" key="2">
    <citation type="submission" date="2025-08" db="UniProtKB">
        <authorList>
            <consortium name="Ensembl"/>
        </authorList>
    </citation>
    <scope>IDENTIFICATION</scope>
</reference>
<dbReference type="Proteomes" id="UP000472264">
    <property type="component" value="Chromosome 14"/>
</dbReference>
<name>A0A665UTJ1_ECHNA</name>
<feature type="transmembrane region" description="Helical" evidence="7">
    <location>
        <begin position="51"/>
        <end position="72"/>
    </location>
</feature>
<dbReference type="InParanoid" id="A0A665UTJ1"/>
<dbReference type="FunCoup" id="A0A665UTJ1">
    <property type="interactions" value="83"/>
</dbReference>
<dbReference type="Ensembl" id="ENSENLT00000023780.1">
    <property type="protein sequence ID" value="ENSENLP00000023008.1"/>
    <property type="gene ID" value="ENSENLG00000010436.1"/>
</dbReference>
<evidence type="ECO:0000256" key="7">
    <source>
        <dbReference type="SAM" id="Phobius"/>
    </source>
</evidence>
<dbReference type="GeneID" id="115054801"/>
<feature type="transmembrane region" description="Helical" evidence="7">
    <location>
        <begin position="12"/>
        <end position="31"/>
    </location>
</feature>
<comment type="similarity">
    <text evidence="2">Belongs to the TMEM45 family.</text>
</comment>
<evidence type="ECO:0000313" key="8">
    <source>
        <dbReference type="Ensembl" id="ENSENLP00000023008.1"/>
    </source>
</evidence>
<comment type="subcellular location">
    <subcellularLocation>
        <location evidence="1">Membrane</location>
        <topology evidence="1">Multi-pass membrane protein</topology>
    </subcellularLocation>
</comment>
<dbReference type="InterPro" id="IPR042127">
    <property type="entry name" value="TMEM45"/>
</dbReference>
<dbReference type="CTD" id="120224"/>
<dbReference type="InterPro" id="IPR006904">
    <property type="entry name" value="DUF716"/>
</dbReference>
<dbReference type="AlphaFoldDB" id="A0A665UTJ1"/>
<reference evidence="8" key="3">
    <citation type="submission" date="2025-09" db="UniProtKB">
        <authorList>
            <consortium name="Ensembl"/>
        </authorList>
    </citation>
    <scope>IDENTIFICATION</scope>
</reference>
<dbReference type="OrthoDB" id="551896at2759"/>
<evidence type="ECO:0000256" key="5">
    <source>
        <dbReference type="ARBA" id="ARBA00023136"/>
    </source>
</evidence>
<dbReference type="PANTHER" id="PTHR16007:SF59">
    <property type="entry name" value="TRANSMEMBRANE PROTEIN 45B"/>
    <property type="match status" value="1"/>
</dbReference>